<evidence type="ECO:0000313" key="1">
    <source>
        <dbReference type="EMBL" id="KAJ7365062.1"/>
    </source>
</evidence>
<keyword evidence="2" id="KW-1185">Reference proteome</keyword>
<evidence type="ECO:0000313" key="2">
    <source>
        <dbReference type="Proteomes" id="UP001163046"/>
    </source>
</evidence>
<proteinExistence type="predicted"/>
<name>A0A9W9YRM0_9CNID</name>
<comment type="caution">
    <text evidence="1">The sequence shown here is derived from an EMBL/GenBank/DDBJ whole genome shotgun (WGS) entry which is preliminary data.</text>
</comment>
<dbReference type="AlphaFoldDB" id="A0A9W9YRM0"/>
<gene>
    <name evidence="1" type="ORF">OS493_007704</name>
</gene>
<reference evidence="1" key="1">
    <citation type="submission" date="2023-01" db="EMBL/GenBank/DDBJ databases">
        <title>Genome assembly of the deep-sea coral Lophelia pertusa.</title>
        <authorList>
            <person name="Herrera S."/>
            <person name="Cordes E."/>
        </authorList>
    </citation>
    <scope>NUCLEOTIDE SEQUENCE</scope>
    <source>
        <strain evidence="1">USNM1676648</strain>
        <tissue evidence="1">Polyp</tissue>
    </source>
</reference>
<dbReference type="EMBL" id="MU827304">
    <property type="protein sequence ID" value="KAJ7365062.1"/>
    <property type="molecule type" value="Genomic_DNA"/>
</dbReference>
<organism evidence="1 2">
    <name type="scientific">Desmophyllum pertusum</name>
    <dbReference type="NCBI Taxonomy" id="174260"/>
    <lineage>
        <taxon>Eukaryota</taxon>
        <taxon>Metazoa</taxon>
        <taxon>Cnidaria</taxon>
        <taxon>Anthozoa</taxon>
        <taxon>Hexacorallia</taxon>
        <taxon>Scleractinia</taxon>
        <taxon>Caryophylliina</taxon>
        <taxon>Caryophylliidae</taxon>
        <taxon>Desmophyllum</taxon>
    </lineage>
</organism>
<accession>A0A9W9YRM0</accession>
<dbReference type="Proteomes" id="UP001163046">
    <property type="component" value="Unassembled WGS sequence"/>
</dbReference>
<sequence length="97" mass="10727">MNTVPVDGLSPGSNRQPLYAKFLKAIELLFSDEVVVETERIASQSMSIQIPSRDYCFQKPNPSNSQTPASSVFSIARLFDVTVLMNPNDVQVHSARV</sequence>
<protein>
    <submittedName>
        <fullName evidence="1">Uncharacterized protein</fullName>
    </submittedName>
</protein>